<proteinExistence type="predicted"/>
<accession>A0A6C0C153</accession>
<organism evidence="1">
    <name type="scientific">viral metagenome</name>
    <dbReference type="NCBI Taxonomy" id="1070528"/>
    <lineage>
        <taxon>unclassified sequences</taxon>
        <taxon>metagenomes</taxon>
        <taxon>organismal metagenomes</taxon>
    </lineage>
</organism>
<name>A0A6C0C153_9ZZZZ</name>
<reference evidence="1" key="1">
    <citation type="journal article" date="2020" name="Nature">
        <title>Giant virus diversity and host interactions through global metagenomics.</title>
        <authorList>
            <person name="Schulz F."/>
            <person name="Roux S."/>
            <person name="Paez-Espino D."/>
            <person name="Jungbluth S."/>
            <person name="Walsh D.A."/>
            <person name="Denef V.J."/>
            <person name="McMahon K.D."/>
            <person name="Konstantinidis K.T."/>
            <person name="Eloe-Fadrosh E.A."/>
            <person name="Kyrpides N.C."/>
            <person name="Woyke T."/>
        </authorList>
    </citation>
    <scope>NUCLEOTIDE SEQUENCE</scope>
    <source>
        <strain evidence="1">GVMAG-M-3300020169-51</strain>
    </source>
</reference>
<evidence type="ECO:0000313" key="1">
    <source>
        <dbReference type="EMBL" id="QHS97499.1"/>
    </source>
</evidence>
<dbReference type="EMBL" id="MN739299">
    <property type="protein sequence ID" value="QHS97499.1"/>
    <property type="molecule type" value="Genomic_DNA"/>
</dbReference>
<protein>
    <submittedName>
        <fullName evidence="1">Uncharacterized protein</fullName>
    </submittedName>
</protein>
<sequence>MGNCLSVCLTTKLNKNYKKDKKRRVAGNGVKVTCCCNKNSDVREIYDEISITDVEI</sequence>
<dbReference type="AlphaFoldDB" id="A0A6C0C153"/>